<comment type="caution">
    <text evidence="1">The sequence shown here is derived from an EMBL/GenBank/DDBJ whole genome shotgun (WGS) entry which is preliminary data.</text>
</comment>
<dbReference type="SUPFAM" id="SSF103084">
    <property type="entry name" value="Holliday junction resolvase RusA"/>
    <property type="match status" value="1"/>
</dbReference>
<dbReference type="EC" id="3.1.22.4" evidence="1"/>
<evidence type="ECO:0000313" key="1">
    <source>
        <dbReference type="EMBL" id="MBS4223836.1"/>
    </source>
</evidence>
<evidence type="ECO:0000313" key="2">
    <source>
        <dbReference type="Proteomes" id="UP000676456"/>
    </source>
</evidence>
<dbReference type="GO" id="GO:0006310">
    <property type="term" value="P:DNA recombination"/>
    <property type="evidence" value="ECO:0007669"/>
    <property type="project" value="InterPro"/>
</dbReference>
<gene>
    <name evidence="1" type="ORF">KHA91_13860</name>
</gene>
<dbReference type="GO" id="GO:0006281">
    <property type="term" value="P:DNA repair"/>
    <property type="evidence" value="ECO:0007669"/>
    <property type="project" value="InterPro"/>
</dbReference>
<dbReference type="Proteomes" id="UP000676456">
    <property type="component" value="Unassembled WGS sequence"/>
</dbReference>
<dbReference type="RefSeq" id="WP_213098812.1">
    <property type="nucleotide sequence ID" value="NZ_JAGYPN010000002.1"/>
</dbReference>
<dbReference type="AlphaFoldDB" id="A0A942ULV5"/>
<keyword evidence="2" id="KW-1185">Reference proteome</keyword>
<dbReference type="Pfam" id="PF05866">
    <property type="entry name" value="RusA"/>
    <property type="match status" value="1"/>
</dbReference>
<sequence>MEELDEIVFSIMFDVDGMPPRKDGGHSMWNKDKEVNKLIELRKQLDAALQKHQIPTPITDYLKLKVEIYLPKKHLEKSDIDNLVGGICDVFKKQIINPN</sequence>
<organism evidence="1 2">
    <name type="scientific">Lederbergia citrea</name>
    <dbReference type="NCBI Taxonomy" id="2833581"/>
    <lineage>
        <taxon>Bacteria</taxon>
        <taxon>Bacillati</taxon>
        <taxon>Bacillota</taxon>
        <taxon>Bacilli</taxon>
        <taxon>Bacillales</taxon>
        <taxon>Bacillaceae</taxon>
        <taxon>Lederbergia</taxon>
    </lineage>
</organism>
<dbReference type="Gene3D" id="3.30.1330.70">
    <property type="entry name" value="Holliday junction resolvase RusA"/>
    <property type="match status" value="1"/>
</dbReference>
<name>A0A942ULV5_9BACI</name>
<accession>A0A942ULV5</accession>
<dbReference type="EMBL" id="JAGYPN010000002">
    <property type="protein sequence ID" value="MBS4223836.1"/>
    <property type="molecule type" value="Genomic_DNA"/>
</dbReference>
<keyword evidence="1" id="KW-0378">Hydrolase</keyword>
<dbReference type="InterPro" id="IPR008822">
    <property type="entry name" value="Endonuclease_RusA-like"/>
</dbReference>
<reference evidence="1 2" key="1">
    <citation type="submission" date="2021-05" db="EMBL/GenBank/DDBJ databases">
        <title>Novel Bacillus species.</title>
        <authorList>
            <person name="Liu G."/>
        </authorList>
    </citation>
    <scope>NUCLEOTIDE SEQUENCE [LARGE SCALE GENOMIC DNA]</scope>
    <source>
        <strain evidence="1 2">FJAT-49682</strain>
    </source>
</reference>
<protein>
    <submittedName>
        <fullName evidence="1">RusA family crossover junction endodeoxyribonuclease</fullName>
        <ecNumber evidence="1">3.1.22.4</ecNumber>
    </submittedName>
</protein>
<proteinExistence type="predicted"/>
<dbReference type="GO" id="GO:0016787">
    <property type="term" value="F:hydrolase activity"/>
    <property type="evidence" value="ECO:0007669"/>
    <property type="project" value="UniProtKB-KW"/>
</dbReference>
<dbReference type="GO" id="GO:0000287">
    <property type="term" value="F:magnesium ion binding"/>
    <property type="evidence" value="ECO:0007669"/>
    <property type="project" value="InterPro"/>
</dbReference>
<dbReference type="InterPro" id="IPR036614">
    <property type="entry name" value="RusA-like_sf"/>
</dbReference>